<evidence type="ECO:0000256" key="5">
    <source>
        <dbReference type="ARBA" id="ARBA00023157"/>
    </source>
</evidence>
<evidence type="ECO:0000313" key="11">
    <source>
        <dbReference type="Proteomes" id="UP000291022"/>
    </source>
</evidence>
<evidence type="ECO:0000313" key="10">
    <source>
        <dbReference type="Ensembl" id="ENSUAMP00000030900.1"/>
    </source>
</evidence>
<dbReference type="FunFam" id="3.10.250.10:FF:000002">
    <property type="entry name" value="Scavenger receptor cysteine-rich type 1 protein M130"/>
    <property type="match status" value="1"/>
</dbReference>
<organism evidence="10 11">
    <name type="scientific">Ursus americanus</name>
    <name type="common">American black bear</name>
    <name type="synonym">Euarctos americanus</name>
    <dbReference type="NCBI Taxonomy" id="9643"/>
    <lineage>
        <taxon>Eukaryota</taxon>
        <taxon>Metazoa</taxon>
        <taxon>Chordata</taxon>
        <taxon>Craniata</taxon>
        <taxon>Vertebrata</taxon>
        <taxon>Euteleostomi</taxon>
        <taxon>Mammalia</taxon>
        <taxon>Eutheria</taxon>
        <taxon>Laurasiatheria</taxon>
        <taxon>Carnivora</taxon>
        <taxon>Caniformia</taxon>
        <taxon>Ursidae</taxon>
        <taxon>Ursus</taxon>
    </lineage>
</organism>
<evidence type="ECO:0000256" key="2">
    <source>
        <dbReference type="ARBA" id="ARBA00022525"/>
    </source>
</evidence>
<feature type="domain" description="SRCR" evidence="9">
    <location>
        <begin position="24"/>
        <end position="111"/>
    </location>
</feature>
<dbReference type="Proteomes" id="UP000291022">
    <property type="component" value="Unassembled WGS sequence"/>
</dbReference>
<dbReference type="SMART" id="SM00202">
    <property type="entry name" value="SR"/>
    <property type="match status" value="1"/>
</dbReference>
<accession>A0A452SES8</accession>
<keyword evidence="8" id="KW-0812">Transmembrane</keyword>
<dbReference type="AlphaFoldDB" id="A0A452SES8"/>
<evidence type="ECO:0000256" key="7">
    <source>
        <dbReference type="PROSITE-ProRule" id="PRU00196"/>
    </source>
</evidence>
<evidence type="ECO:0000256" key="3">
    <source>
        <dbReference type="ARBA" id="ARBA00022729"/>
    </source>
</evidence>
<reference evidence="10" key="2">
    <citation type="submission" date="2025-08" db="UniProtKB">
        <authorList>
            <consortium name="Ensembl"/>
        </authorList>
    </citation>
    <scope>IDENTIFICATION</scope>
</reference>
<keyword evidence="5" id="KW-1015">Disulfide bond</keyword>
<dbReference type="GeneTree" id="ENSGT00940000162108"/>
<comment type="subcellular location">
    <subcellularLocation>
        <location evidence="1">Secreted</location>
    </subcellularLocation>
</comment>
<keyword evidence="2" id="KW-0964">Secreted</keyword>
<dbReference type="GO" id="GO:0005615">
    <property type="term" value="C:extracellular space"/>
    <property type="evidence" value="ECO:0007669"/>
    <property type="project" value="TreeGrafter"/>
</dbReference>
<keyword evidence="6" id="KW-0325">Glycoprotein</keyword>
<reference evidence="11" key="1">
    <citation type="submission" date="2016-06" db="EMBL/GenBank/DDBJ databases">
        <title>De novo assembly and RNA-Seq shows season-dependent expression and editing in black bear kidneys.</title>
        <authorList>
            <person name="Korstanje R."/>
            <person name="Srivastava A."/>
            <person name="Sarsani V.K."/>
            <person name="Sheehan S.M."/>
            <person name="Seger R.L."/>
            <person name="Barter M.E."/>
            <person name="Lindqvist C."/>
            <person name="Brody L.C."/>
            <person name="Mullikin J.C."/>
        </authorList>
    </citation>
    <scope>NUCLEOTIDE SEQUENCE [LARGE SCALE GENOMIC DNA]</scope>
</reference>
<evidence type="ECO:0000256" key="4">
    <source>
        <dbReference type="ARBA" id="ARBA00022737"/>
    </source>
</evidence>
<dbReference type="Pfam" id="PF00530">
    <property type="entry name" value="SRCR"/>
    <property type="match status" value="1"/>
</dbReference>
<dbReference type="PROSITE" id="PS50287">
    <property type="entry name" value="SRCR_2"/>
    <property type="match status" value="1"/>
</dbReference>
<feature type="transmembrane region" description="Helical" evidence="8">
    <location>
        <begin position="6"/>
        <end position="26"/>
    </location>
</feature>
<dbReference type="Ensembl" id="ENSUAMT00000034472.1">
    <property type="protein sequence ID" value="ENSUAMP00000030900.1"/>
    <property type="gene ID" value="ENSUAMG00000023723.1"/>
</dbReference>
<name>A0A452SES8_URSAM</name>
<proteinExistence type="predicted"/>
<dbReference type="PRINTS" id="PR00258">
    <property type="entry name" value="SPERACTRCPTR"/>
</dbReference>
<dbReference type="PANTHER" id="PTHR48071:SF15">
    <property type="entry name" value="SRCR DOMAIN-CONTAINING PROTEIN"/>
    <property type="match status" value="1"/>
</dbReference>
<evidence type="ECO:0000256" key="8">
    <source>
        <dbReference type="SAM" id="Phobius"/>
    </source>
</evidence>
<comment type="caution">
    <text evidence="7">Lacks conserved residue(s) required for the propagation of feature annotation.</text>
</comment>
<keyword evidence="8" id="KW-1133">Transmembrane helix</keyword>
<dbReference type="GO" id="GO:0005886">
    <property type="term" value="C:plasma membrane"/>
    <property type="evidence" value="ECO:0007669"/>
    <property type="project" value="TreeGrafter"/>
</dbReference>
<dbReference type="InterPro" id="IPR001190">
    <property type="entry name" value="SRCR"/>
</dbReference>
<evidence type="ECO:0000259" key="9">
    <source>
        <dbReference type="PROSITE" id="PS50287"/>
    </source>
</evidence>
<keyword evidence="4" id="KW-0677">Repeat</keyword>
<dbReference type="GO" id="GO:0031638">
    <property type="term" value="P:zymogen activation"/>
    <property type="evidence" value="ECO:0007669"/>
    <property type="project" value="TreeGrafter"/>
</dbReference>
<evidence type="ECO:0000256" key="1">
    <source>
        <dbReference type="ARBA" id="ARBA00004613"/>
    </source>
</evidence>
<sequence length="111" mass="12053">FLPPHFIWNVFLLLTCTIFVSLKDWLVNGTGRCSGRVEIHIQGMWGTVCDDLWDLAEATVVCHQLQCGQATAAPTGAHFGAGSGKILLDDVQCAGRAQLRAPGGCWCCLHR</sequence>
<dbReference type="SUPFAM" id="SSF56487">
    <property type="entry name" value="SRCR-like"/>
    <property type="match status" value="1"/>
</dbReference>
<keyword evidence="3" id="KW-0732">Signal</keyword>
<keyword evidence="11" id="KW-1185">Reference proteome</keyword>
<keyword evidence="8" id="KW-0472">Membrane</keyword>
<dbReference type="GO" id="GO:0004252">
    <property type="term" value="F:serine-type endopeptidase activity"/>
    <property type="evidence" value="ECO:0007669"/>
    <property type="project" value="TreeGrafter"/>
</dbReference>
<dbReference type="Gene3D" id="3.10.250.10">
    <property type="entry name" value="SRCR-like domain"/>
    <property type="match status" value="1"/>
</dbReference>
<protein>
    <recommendedName>
        <fullName evidence="9">SRCR domain-containing protein</fullName>
    </recommendedName>
</protein>
<dbReference type="PANTHER" id="PTHR48071">
    <property type="entry name" value="SRCR DOMAIN-CONTAINING PROTEIN"/>
    <property type="match status" value="1"/>
</dbReference>
<dbReference type="InterPro" id="IPR036772">
    <property type="entry name" value="SRCR-like_dom_sf"/>
</dbReference>
<reference evidence="10" key="3">
    <citation type="submission" date="2025-09" db="UniProtKB">
        <authorList>
            <consortium name="Ensembl"/>
        </authorList>
    </citation>
    <scope>IDENTIFICATION</scope>
</reference>
<evidence type="ECO:0000256" key="6">
    <source>
        <dbReference type="ARBA" id="ARBA00023180"/>
    </source>
</evidence>